<reference evidence="2" key="1">
    <citation type="submission" date="2019-08" db="EMBL/GenBank/DDBJ databases">
        <authorList>
            <person name="Kucharzyk K."/>
            <person name="Murdoch R.W."/>
            <person name="Higgins S."/>
            <person name="Loffler F."/>
        </authorList>
    </citation>
    <scope>NUCLEOTIDE SEQUENCE</scope>
</reference>
<feature type="region of interest" description="Disordered" evidence="1">
    <location>
        <begin position="69"/>
        <end position="89"/>
    </location>
</feature>
<evidence type="ECO:0000256" key="1">
    <source>
        <dbReference type="SAM" id="MobiDB-lite"/>
    </source>
</evidence>
<organism evidence="2">
    <name type="scientific">bioreactor metagenome</name>
    <dbReference type="NCBI Taxonomy" id="1076179"/>
    <lineage>
        <taxon>unclassified sequences</taxon>
        <taxon>metagenomes</taxon>
        <taxon>ecological metagenomes</taxon>
    </lineage>
</organism>
<evidence type="ECO:0000313" key="2">
    <source>
        <dbReference type="EMBL" id="MPL70701.1"/>
    </source>
</evidence>
<protein>
    <recommendedName>
        <fullName evidence="3">Glycosyltransferase subfamily 4-like N-terminal domain-containing protein</fullName>
    </recommendedName>
</protein>
<dbReference type="Gene3D" id="3.40.50.2000">
    <property type="entry name" value="Glycogen Phosphorylase B"/>
    <property type="match status" value="2"/>
</dbReference>
<gene>
    <name evidence="2" type="ORF">SDC9_16461</name>
</gene>
<dbReference type="AlphaFoldDB" id="A0A644TYI2"/>
<comment type="caution">
    <text evidence="2">The sequence shown here is derived from an EMBL/GenBank/DDBJ whole genome shotgun (WGS) entry which is preliminary data.</text>
</comment>
<dbReference type="SUPFAM" id="SSF53756">
    <property type="entry name" value="UDP-Glycosyltransferase/glycogen phosphorylase"/>
    <property type="match status" value="1"/>
</dbReference>
<name>A0A644TYI2_9ZZZZ</name>
<accession>A0A644TYI2</accession>
<sequence length="428" mass="48776">MRVLIVSYYFPPYMNVGGFRPMSWARRLYDRGHDVTVIRGDGQEADSCAYFSENLDRPVKVINVHNPMLREPVPEKPGEPNKPSPSPTIMDKLKETIKPWLPMVDSYFIWARQAIAAARDEIESSGGFDAVISTSFPLSAHEVARAVKKKLNCRWIADFRDFYGQFDSNAVDRDSPRGRFLARRFASYGKEIDLAITVSGKLKPLVDKALDIDTTTILYNGYFEEHLPKRVDVEPEWRILYTGSYNETEFTVSPLVEALRSWPERGRAKPGVVFTGSPAPSVVRAFESIGMRVDFLGSVDNRRVLEMQGRSQFLLLCDAMSGPGTLLTKTFEYLAARRPIIAISRQGSDLRSGLFSDPAQGYCLSTEPAEISRFIRYWESRNPDDEDTAFYPREKVKQYSRERQADRLVDYLESSDNSDVARIEKDRQ</sequence>
<evidence type="ECO:0008006" key="3">
    <source>
        <dbReference type="Google" id="ProtNLM"/>
    </source>
</evidence>
<dbReference type="EMBL" id="VSSQ01000054">
    <property type="protein sequence ID" value="MPL70701.1"/>
    <property type="molecule type" value="Genomic_DNA"/>
</dbReference>
<proteinExistence type="predicted"/>